<feature type="domain" description="Histone deacetylase" evidence="2">
    <location>
        <begin position="104"/>
        <end position="369"/>
    </location>
</feature>
<feature type="region of interest" description="Disordered" evidence="1">
    <location>
        <begin position="534"/>
        <end position="559"/>
    </location>
</feature>
<dbReference type="InterPro" id="IPR037138">
    <property type="entry name" value="His_deacetylse_dom_sf"/>
</dbReference>
<reference evidence="3 4" key="2">
    <citation type="submission" date="2024-01" db="EMBL/GenBank/DDBJ databases">
        <title>Comparative genomics of Cryptococcus and Kwoniella reveals pathogenesis evolution and contrasting modes of karyotype evolution via chromosome fusion or intercentromeric recombination.</title>
        <authorList>
            <person name="Coelho M.A."/>
            <person name="David-Palma M."/>
            <person name="Shea T."/>
            <person name="Bowers K."/>
            <person name="Mcginley-Smith S."/>
            <person name="Mohammad A.W."/>
            <person name="Gnirke A."/>
            <person name="Yurkov A.M."/>
            <person name="Nowrousian M."/>
            <person name="Sun S."/>
            <person name="Cuomo C.A."/>
            <person name="Heitman J."/>
        </authorList>
    </citation>
    <scope>NUCLEOTIDE SEQUENCE [LARGE SCALE GENOMIC DNA]</scope>
    <source>
        <strain evidence="3 4">IND107</strain>
    </source>
</reference>
<evidence type="ECO:0000256" key="1">
    <source>
        <dbReference type="SAM" id="MobiDB-lite"/>
    </source>
</evidence>
<evidence type="ECO:0000259" key="2">
    <source>
        <dbReference type="Pfam" id="PF00850"/>
    </source>
</evidence>
<keyword evidence="4" id="KW-1185">Reference proteome</keyword>
<gene>
    <name evidence="3" type="ORF">I308_101877</name>
</gene>
<dbReference type="GeneID" id="91988735"/>
<dbReference type="InterPro" id="IPR000286">
    <property type="entry name" value="HDACs"/>
</dbReference>
<accession>A0ABR3BVT2</accession>
<dbReference type="Gene3D" id="3.40.800.20">
    <property type="entry name" value="Histone deacetylase domain"/>
    <property type="match status" value="1"/>
</dbReference>
<dbReference type="PRINTS" id="PR01270">
    <property type="entry name" value="HDASUPER"/>
</dbReference>
<dbReference type="InterPro" id="IPR023801">
    <property type="entry name" value="His_deacetylse_dom"/>
</dbReference>
<dbReference type="EMBL" id="ATAM02000003">
    <property type="protein sequence ID" value="KAL0252485.1"/>
    <property type="molecule type" value="Genomic_DNA"/>
</dbReference>
<dbReference type="PANTHER" id="PTHR10625">
    <property type="entry name" value="HISTONE DEACETYLASE HDAC1-RELATED"/>
    <property type="match status" value="1"/>
</dbReference>
<dbReference type="Pfam" id="PF00850">
    <property type="entry name" value="Hist_deacetyl"/>
    <property type="match status" value="1"/>
</dbReference>
<feature type="compositionally biased region" description="Polar residues" evidence="1">
    <location>
        <begin position="544"/>
        <end position="554"/>
    </location>
</feature>
<dbReference type="InterPro" id="IPR023696">
    <property type="entry name" value="Ureohydrolase_dom_sf"/>
</dbReference>
<proteinExistence type="predicted"/>
<sequence>MGRNSTMPSSVATYPPLDFSSVRSDGRRVAYYYDHDVGNYHFGLGHPMKPHRIRMTHNLVVNYGLADDYGTMEEEGKRKVNAQIGMENDEARWVNAELRGSRGKRMQIFRPRRATKTDMTRFHTDEYIELLESVLPENVDDLTGNGSRGLTGSDCPAVEGIFEFSSISAGGSIGAAEKLNEGAADIAINWAGGLHHAKKTEASGFCYVNDIVLGILELLRVNSRVLYIDIDVHHGDGVEEAFYSTDRVMTCSFHLFGNFFPGTGTLKDTGLGKGKGYAVNVPLREGITDEGFHSIFKPASEAFPENLGANLFTISHSMSGDKLGRLNLSDKGHAECARFLRTFNVPLMLLGGGGYTTKNVARAWTRETAIACGQELSEDLPSNQYMEYYGPRYKLEVLPSNVEDFNTPEYLDDLKRQISNHLKNLPFAPSAQMRQVTGRNVSQAVGLSNEWETDDPEDQIDQRLKILFASKNLNGTYTQESDTLLNDLTIASRIRRQGGFKTLPRSLIVFDRGRKSYLEEDVGMGEDPCCHLPAMTGKGKNRKSTAMSESLTPPTSAPEWRSHFTVHEMRKRPYLVETLQQLSPGIEDECDRNRRMTEGSQLHMIGQLRRKRSFFLT</sequence>
<evidence type="ECO:0000313" key="4">
    <source>
        <dbReference type="Proteomes" id="UP000054399"/>
    </source>
</evidence>
<protein>
    <recommendedName>
        <fullName evidence="2">Histone deacetylase domain-containing protein</fullName>
    </recommendedName>
</protein>
<dbReference type="RefSeq" id="XP_066615205.1">
    <property type="nucleotide sequence ID" value="XM_066756428.1"/>
</dbReference>
<dbReference type="SUPFAM" id="SSF52768">
    <property type="entry name" value="Arginase/deacetylase"/>
    <property type="match status" value="1"/>
</dbReference>
<dbReference type="PANTHER" id="PTHR10625:SF2">
    <property type="entry name" value="HISTONE DEACETYLASE"/>
    <property type="match status" value="1"/>
</dbReference>
<comment type="caution">
    <text evidence="3">The sequence shown here is derived from an EMBL/GenBank/DDBJ whole genome shotgun (WGS) entry which is preliminary data.</text>
</comment>
<evidence type="ECO:0000313" key="3">
    <source>
        <dbReference type="EMBL" id="KAL0252485.1"/>
    </source>
</evidence>
<name>A0ABR3BVT2_9TREE</name>
<reference evidence="4" key="1">
    <citation type="submission" date="2015-01" db="EMBL/GenBank/DDBJ databases">
        <title>The Genome Sequence of Cryptococcus gattii MMRL2647.</title>
        <authorList>
            <consortium name="The Broad Institute Genomics Platform"/>
            <person name="Cuomo C."/>
            <person name="Litvintseva A."/>
            <person name="Chen Y."/>
            <person name="Heitman J."/>
            <person name="Sun S."/>
            <person name="Springer D."/>
            <person name="Dromer F."/>
            <person name="Young S."/>
            <person name="Zeng Q."/>
            <person name="Gargeya S."/>
            <person name="Abouelleil A."/>
            <person name="Alvarado L."/>
            <person name="Chapman S.B."/>
            <person name="Gainer-Dewar J."/>
            <person name="Goldberg J."/>
            <person name="Griggs A."/>
            <person name="Gujja S."/>
            <person name="Hansen M."/>
            <person name="Howarth C."/>
            <person name="Imamovic A."/>
            <person name="Larimer J."/>
            <person name="Murphy C."/>
            <person name="Naylor J."/>
            <person name="Pearson M."/>
            <person name="Priest M."/>
            <person name="Roberts A."/>
            <person name="Saif S."/>
            <person name="Shea T."/>
            <person name="Sykes S."/>
            <person name="Wortman J."/>
            <person name="Nusbaum C."/>
            <person name="Birren B."/>
        </authorList>
    </citation>
    <scope>NUCLEOTIDE SEQUENCE [LARGE SCALE GENOMIC DNA]</scope>
    <source>
        <strain evidence="4">IND107</strain>
    </source>
</reference>
<dbReference type="Proteomes" id="UP000054399">
    <property type="component" value="Unassembled WGS sequence"/>
</dbReference>
<organism evidence="3 4">
    <name type="scientific">Cryptococcus tetragattii IND107</name>
    <dbReference type="NCBI Taxonomy" id="1296105"/>
    <lineage>
        <taxon>Eukaryota</taxon>
        <taxon>Fungi</taxon>
        <taxon>Dikarya</taxon>
        <taxon>Basidiomycota</taxon>
        <taxon>Agaricomycotina</taxon>
        <taxon>Tremellomycetes</taxon>
        <taxon>Tremellales</taxon>
        <taxon>Cryptococcaceae</taxon>
        <taxon>Cryptococcus</taxon>
        <taxon>Cryptococcus gattii species complex</taxon>
    </lineage>
</organism>